<feature type="compositionally biased region" description="Acidic residues" evidence="6">
    <location>
        <begin position="43"/>
        <end position="55"/>
    </location>
</feature>
<evidence type="ECO:0000256" key="6">
    <source>
        <dbReference type="SAM" id="MobiDB-lite"/>
    </source>
</evidence>
<feature type="region of interest" description="Disordered" evidence="6">
    <location>
        <begin position="1"/>
        <end position="66"/>
    </location>
</feature>
<feature type="compositionally biased region" description="Basic and acidic residues" evidence="6">
    <location>
        <begin position="450"/>
        <end position="464"/>
    </location>
</feature>
<dbReference type="PANTHER" id="PTHR47338">
    <property type="entry name" value="ZN(II)2CYS6 TRANSCRIPTION FACTOR (EUROFUNG)-RELATED"/>
    <property type="match status" value="1"/>
</dbReference>
<gene>
    <name evidence="8" type="ORF">EC957_009172</name>
</gene>
<feature type="compositionally biased region" description="Low complexity" evidence="6">
    <location>
        <begin position="1220"/>
        <end position="1257"/>
    </location>
</feature>
<feature type="compositionally biased region" description="Low complexity" evidence="6">
    <location>
        <begin position="854"/>
        <end position="877"/>
    </location>
</feature>
<accession>A0A9P6K8R9</accession>
<feature type="region of interest" description="Disordered" evidence="6">
    <location>
        <begin position="415"/>
        <end position="465"/>
    </location>
</feature>
<dbReference type="SMART" id="SM00906">
    <property type="entry name" value="Fungal_trans"/>
    <property type="match status" value="1"/>
</dbReference>
<dbReference type="InterPro" id="IPR036864">
    <property type="entry name" value="Zn2-C6_fun-type_DNA-bd_sf"/>
</dbReference>
<comment type="caution">
    <text evidence="8">The sequence shown here is derived from an EMBL/GenBank/DDBJ whole genome shotgun (WGS) entry which is preliminary data.</text>
</comment>
<dbReference type="InterPro" id="IPR050815">
    <property type="entry name" value="TF_fung"/>
</dbReference>
<dbReference type="GO" id="GO:0006351">
    <property type="term" value="P:DNA-templated transcription"/>
    <property type="evidence" value="ECO:0007669"/>
    <property type="project" value="InterPro"/>
</dbReference>
<feature type="compositionally biased region" description="Low complexity" evidence="6">
    <location>
        <begin position="1098"/>
        <end position="1115"/>
    </location>
</feature>
<keyword evidence="2" id="KW-0479">Metal-binding</keyword>
<protein>
    <recommendedName>
        <fullName evidence="7">Zn(2)-C6 fungal-type domain-containing protein</fullName>
    </recommendedName>
</protein>
<feature type="compositionally biased region" description="Basic and acidic residues" evidence="6">
    <location>
        <begin position="19"/>
        <end position="42"/>
    </location>
</feature>
<feature type="compositionally biased region" description="Polar residues" evidence="6">
    <location>
        <begin position="1281"/>
        <end position="1290"/>
    </location>
</feature>
<evidence type="ECO:0000313" key="8">
    <source>
        <dbReference type="EMBL" id="KAF9551288.1"/>
    </source>
</evidence>
<dbReference type="GO" id="GO:0000981">
    <property type="term" value="F:DNA-binding transcription factor activity, RNA polymerase II-specific"/>
    <property type="evidence" value="ECO:0007669"/>
    <property type="project" value="InterPro"/>
</dbReference>
<dbReference type="CDD" id="cd00067">
    <property type="entry name" value="GAL4"/>
    <property type="match status" value="1"/>
</dbReference>
<feature type="region of interest" description="Disordered" evidence="6">
    <location>
        <begin position="1051"/>
        <end position="1140"/>
    </location>
</feature>
<feature type="region of interest" description="Disordered" evidence="6">
    <location>
        <begin position="854"/>
        <end position="978"/>
    </location>
</feature>
<proteinExistence type="predicted"/>
<dbReference type="InterPro" id="IPR001138">
    <property type="entry name" value="Zn2Cys6_DnaBD"/>
</dbReference>
<reference evidence="8" key="1">
    <citation type="journal article" date="2020" name="Fungal Divers.">
        <title>Resolving the Mortierellaceae phylogeny through synthesis of multi-gene phylogenetics and phylogenomics.</title>
        <authorList>
            <person name="Vandepol N."/>
            <person name="Liber J."/>
            <person name="Desiro A."/>
            <person name="Na H."/>
            <person name="Kennedy M."/>
            <person name="Barry K."/>
            <person name="Grigoriev I.V."/>
            <person name="Miller A.N."/>
            <person name="O'Donnell K."/>
            <person name="Stajich J.E."/>
            <person name="Bonito G."/>
        </authorList>
    </citation>
    <scope>NUCLEOTIDE SEQUENCE</scope>
    <source>
        <strain evidence="8">NRRL 2591</strain>
    </source>
</reference>
<feature type="region of interest" description="Disordered" evidence="6">
    <location>
        <begin position="1213"/>
        <end position="1293"/>
    </location>
</feature>
<feature type="compositionally biased region" description="Low complexity" evidence="6">
    <location>
        <begin position="1123"/>
        <end position="1133"/>
    </location>
</feature>
<dbReference type="GO" id="GO:0008270">
    <property type="term" value="F:zinc ion binding"/>
    <property type="evidence" value="ECO:0007669"/>
    <property type="project" value="InterPro"/>
</dbReference>
<evidence type="ECO:0000256" key="5">
    <source>
        <dbReference type="ARBA" id="ARBA00023242"/>
    </source>
</evidence>
<feature type="region of interest" description="Disordered" evidence="6">
    <location>
        <begin position="1356"/>
        <end position="1390"/>
    </location>
</feature>
<dbReference type="EMBL" id="JAAAXW010000005">
    <property type="protein sequence ID" value="KAF9551288.1"/>
    <property type="molecule type" value="Genomic_DNA"/>
</dbReference>
<dbReference type="SUPFAM" id="SSF57701">
    <property type="entry name" value="Zn2/Cys6 DNA-binding domain"/>
    <property type="match status" value="1"/>
</dbReference>
<feature type="domain" description="Zn(2)-C6 fungal-type" evidence="7">
    <location>
        <begin position="75"/>
        <end position="105"/>
    </location>
</feature>
<feature type="compositionally biased region" description="Low complexity" evidence="6">
    <location>
        <begin position="932"/>
        <end position="953"/>
    </location>
</feature>
<evidence type="ECO:0000256" key="3">
    <source>
        <dbReference type="ARBA" id="ARBA00023015"/>
    </source>
</evidence>
<dbReference type="Pfam" id="PF04082">
    <property type="entry name" value="Fungal_trans"/>
    <property type="match status" value="1"/>
</dbReference>
<dbReference type="PROSITE" id="PS50048">
    <property type="entry name" value="ZN2_CY6_FUNGAL_2"/>
    <property type="match status" value="1"/>
</dbReference>
<name>A0A9P6K8R9_9FUNG</name>
<feature type="region of interest" description="Disordered" evidence="6">
    <location>
        <begin position="137"/>
        <end position="175"/>
    </location>
</feature>
<feature type="compositionally biased region" description="Low complexity" evidence="6">
    <location>
        <begin position="1367"/>
        <end position="1390"/>
    </location>
</feature>
<keyword evidence="3" id="KW-0805">Transcription regulation</keyword>
<keyword evidence="4" id="KW-0804">Transcription</keyword>
<evidence type="ECO:0000256" key="1">
    <source>
        <dbReference type="ARBA" id="ARBA00004123"/>
    </source>
</evidence>
<dbReference type="PROSITE" id="PS00463">
    <property type="entry name" value="ZN2_CY6_FUNGAL_1"/>
    <property type="match status" value="1"/>
</dbReference>
<dbReference type="PANTHER" id="PTHR47338:SF5">
    <property type="entry name" value="ZN(II)2CYS6 TRANSCRIPTION FACTOR (EUROFUNG)"/>
    <property type="match status" value="1"/>
</dbReference>
<evidence type="ECO:0000259" key="7">
    <source>
        <dbReference type="PROSITE" id="PS50048"/>
    </source>
</evidence>
<dbReference type="SMART" id="SM00066">
    <property type="entry name" value="GAL4"/>
    <property type="match status" value="1"/>
</dbReference>
<sequence>MAKHSATKARPPQQLSRAQRHESESGTDHDHDHDDTIDHDHDQEDDNDNDQEDNDTQQQQADGSATIKRKRLTQACDPCRKKKIKCDGLKPSCANCAKLELQCTYLPSLKKRGPRQGYIELLEKRLDKMEKMLQHGPGAIDPDMLDPPSGHLPGADATNNDGINSDKRTGDNRYFGNTSALSRYQELKTTPPASLIGTTAGAQIRSKRPIYGIRDEIPRKDILDHLITLFFDSVYYQFPIIHPDTFMKQYKEGKVSPNLLNAICAGVARFSSHPDVVSTPAFLAGEPFATNVRSAVIDSIDIPTVSNVQALLFLSMYEYGAARGPRAWMYGGMAIRMALELGLNREDSSPVFYLKGDWVMRETRRRAFWACFIMDVLASSSSGRPRMMDERDCEVLLPSEDNAWHEARPVVTEMLQEDEEPASATSEGSSCKPATMDLGKDDLPGEDLSDNERRDSTTDGDSSHKVSSLSSFAYLIRILAVLGKVSQYVNRPRAKKSIPPNEPGSEFSVINAALDAWLSSVPSHHTYSVENANRVRDKGEGCMIVFMHVIYHTSVVLLHRPILAAEKASFPIDSNFVETSVARCAEAASKVSEVLDFVSNQSCPPRVFISSFFAYPVFTTATIHITNAFASDPVIAARARRNLSTHVKILQTMKSYWAMADKFFYIIRDLYSIQSKISSSAVNGTIVVPQVVSHNAHGLHDYASDSAVTALKAKEKIMDVDRQGRVGVDRTEAEAAQGGVMEGHSSAPRMVVNSKLASISSFLKSDSGLIALWRRATEMQVIDEANQEKRRLLETTDDSRKVEQISIQDEKEQGMEEKELMEQRIRMNQLEIQEINQEFERQWKAKLLAEEQQKQQYQHQQQSTTSSDNTSVSVESQADGQDQTQSGEVSPTEKRPTEADELANPRAVKQARVSKSEATLTPLRASQRKPRSNSNSSSNSTTTKTTSPITTTSLITAPWPNMDHNQAQSCPQPGSHALSAADGNLMYRQPIAQPPQSIPGQGNFMMAQQQQQQPVISAPNASLMTAAGRPADVSQHLLNVYAQQHQQQEAVSQSIDMRQNATIQRQQQQLQQQQAQAQMTSSLSLGPPGGFTSEYASTPTMAPQQPTPMTQFRQHQQQHQHYQHQQQPQPQHQTSAAGFSSPGYYPPLIYGSSYSHQTAAYLQKEPVDSIFDFAMPLGDLNFLSSSFQMAPVMMQQTSAAPATSGSNTFMQQTTTIDSLPPSSMASQSRMQQQPQQQNQPMSVSSSSTTTTSNGSPSLQVPGLDAINGLDGQRGRLPADSKSPQTTTQISPGLDSFMMSDEAFAEMQSTPDSLVRYLQHHHQQQQQQDLQLQPKDNRQPLLTQQNSLLYDDYFQWSQPPTIAPSPQQPHQQHAQQVQQVQQQQQQQQQQIQILSPMSMDMDTPVISNRVVAHSSIPSFS</sequence>
<organism evidence="8 9">
    <name type="scientific">Mortierella hygrophila</name>
    <dbReference type="NCBI Taxonomy" id="979708"/>
    <lineage>
        <taxon>Eukaryota</taxon>
        <taxon>Fungi</taxon>
        <taxon>Fungi incertae sedis</taxon>
        <taxon>Mucoromycota</taxon>
        <taxon>Mortierellomycotina</taxon>
        <taxon>Mortierellomycetes</taxon>
        <taxon>Mortierellales</taxon>
        <taxon>Mortierellaceae</taxon>
        <taxon>Mortierella</taxon>
    </lineage>
</organism>
<feature type="compositionally biased region" description="Low complexity" evidence="6">
    <location>
        <begin position="1059"/>
        <end position="1078"/>
    </location>
</feature>
<evidence type="ECO:0000256" key="4">
    <source>
        <dbReference type="ARBA" id="ARBA00023163"/>
    </source>
</evidence>
<evidence type="ECO:0000256" key="2">
    <source>
        <dbReference type="ARBA" id="ARBA00022723"/>
    </source>
</evidence>
<dbReference type="InterPro" id="IPR007219">
    <property type="entry name" value="XnlR_reg_dom"/>
</dbReference>
<dbReference type="Proteomes" id="UP000723463">
    <property type="component" value="Unassembled WGS sequence"/>
</dbReference>
<feature type="compositionally biased region" description="Polar residues" evidence="6">
    <location>
        <begin position="878"/>
        <end position="889"/>
    </location>
</feature>
<keyword evidence="9" id="KW-1185">Reference proteome</keyword>
<dbReference type="Gene3D" id="4.10.240.10">
    <property type="entry name" value="Zn(2)-C6 fungal-type DNA-binding domain"/>
    <property type="match status" value="1"/>
</dbReference>
<dbReference type="CDD" id="cd12148">
    <property type="entry name" value="fungal_TF_MHR"/>
    <property type="match status" value="1"/>
</dbReference>
<feature type="compositionally biased region" description="Polar residues" evidence="6">
    <location>
        <begin position="963"/>
        <end position="972"/>
    </location>
</feature>
<evidence type="ECO:0000313" key="9">
    <source>
        <dbReference type="Proteomes" id="UP000723463"/>
    </source>
</evidence>
<comment type="subcellular location">
    <subcellularLocation>
        <location evidence="1">Nucleus</location>
    </subcellularLocation>
</comment>
<keyword evidence="5" id="KW-0539">Nucleus</keyword>
<dbReference type="Pfam" id="PF00172">
    <property type="entry name" value="Zn_clus"/>
    <property type="match status" value="1"/>
</dbReference>
<dbReference type="GO" id="GO:0005634">
    <property type="term" value="C:nucleus"/>
    <property type="evidence" value="ECO:0007669"/>
    <property type="project" value="UniProtKB-SubCell"/>
</dbReference>
<dbReference type="GO" id="GO:0003677">
    <property type="term" value="F:DNA binding"/>
    <property type="evidence" value="ECO:0007669"/>
    <property type="project" value="InterPro"/>
</dbReference>